<name>A0A1I1HHI3_9LACT</name>
<dbReference type="InterPro" id="IPR051531">
    <property type="entry name" value="N-acetyltransferase"/>
</dbReference>
<dbReference type="OrthoDB" id="9798081at2"/>
<sequence>MFIETNRVVITEFERNMSESVYLGSLDEDTRRFVPDEVFETQNEAEEAVEQLIIAYKNPAGPFVYPILINNKKYIGYVQLLQLGDKWEVGYHISKDYTGRGYATEALRAFLPVVMAQLDIKTVYGICHGENIASQKVLEKCGFVLGYRGISEYQNETTEICRYTFKGEFGPHA</sequence>
<gene>
    <name evidence="5" type="ORF">SAMN04488102_10466</name>
</gene>
<dbReference type="Proteomes" id="UP000199612">
    <property type="component" value="Unassembled WGS sequence"/>
</dbReference>
<dbReference type="STRING" id="753702.SAMN04488102_10466"/>
<accession>A0A1I1HHI3</accession>
<proteinExistence type="inferred from homology"/>
<dbReference type="RefSeq" id="WP_091529309.1">
    <property type="nucleotide sequence ID" value="NZ_FOLT01000004.1"/>
</dbReference>
<evidence type="ECO:0000259" key="4">
    <source>
        <dbReference type="PROSITE" id="PS51186"/>
    </source>
</evidence>
<protein>
    <submittedName>
        <fullName evidence="5">Protein N-acetyltransferase, RimJ/RimL family</fullName>
    </submittedName>
</protein>
<dbReference type="GO" id="GO:0016747">
    <property type="term" value="F:acyltransferase activity, transferring groups other than amino-acyl groups"/>
    <property type="evidence" value="ECO:0007669"/>
    <property type="project" value="InterPro"/>
</dbReference>
<comment type="similarity">
    <text evidence="3">Belongs to the acetyltransferase family. RimJ subfamily.</text>
</comment>
<keyword evidence="6" id="KW-1185">Reference proteome</keyword>
<dbReference type="Gene3D" id="3.40.630.30">
    <property type="match status" value="1"/>
</dbReference>
<evidence type="ECO:0000256" key="3">
    <source>
        <dbReference type="ARBA" id="ARBA00038502"/>
    </source>
</evidence>
<dbReference type="SUPFAM" id="SSF55729">
    <property type="entry name" value="Acyl-CoA N-acyltransferases (Nat)"/>
    <property type="match status" value="1"/>
</dbReference>
<feature type="domain" description="N-acetyltransferase" evidence="4">
    <location>
        <begin position="8"/>
        <end position="164"/>
    </location>
</feature>
<dbReference type="EMBL" id="FOLT01000004">
    <property type="protein sequence ID" value="SFC23301.1"/>
    <property type="molecule type" value="Genomic_DNA"/>
</dbReference>
<organism evidence="5 6">
    <name type="scientific">Alkalibacterium subtropicum</name>
    <dbReference type="NCBI Taxonomy" id="753702"/>
    <lineage>
        <taxon>Bacteria</taxon>
        <taxon>Bacillati</taxon>
        <taxon>Bacillota</taxon>
        <taxon>Bacilli</taxon>
        <taxon>Lactobacillales</taxon>
        <taxon>Carnobacteriaceae</taxon>
        <taxon>Alkalibacterium</taxon>
    </lineage>
</organism>
<evidence type="ECO:0000256" key="1">
    <source>
        <dbReference type="ARBA" id="ARBA00022679"/>
    </source>
</evidence>
<dbReference type="Pfam" id="PF13302">
    <property type="entry name" value="Acetyltransf_3"/>
    <property type="match status" value="1"/>
</dbReference>
<keyword evidence="1 5" id="KW-0808">Transferase</keyword>
<evidence type="ECO:0000313" key="6">
    <source>
        <dbReference type="Proteomes" id="UP000199612"/>
    </source>
</evidence>
<dbReference type="PROSITE" id="PS51186">
    <property type="entry name" value="GNAT"/>
    <property type="match status" value="1"/>
</dbReference>
<dbReference type="PANTHER" id="PTHR43792:SF8">
    <property type="entry name" value="[RIBOSOMAL PROTEIN US5]-ALANINE N-ACETYLTRANSFERASE"/>
    <property type="match status" value="1"/>
</dbReference>
<dbReference type="InterPro" id="IPR000182">
    <property type="entry name" value="GNAT_dom"/>
</dbReference>
<dbReference type="PANTHER" id="PTHR43792">
    <property type="entry name" value="GNAT FAMILY, PUTATIVE (AFU_ORTHOLOGUE AFUA_3G00765)-RELATED-RELATED"/>
    <property type="match status" value="1"/>
</dbReference>
<dbReference type="InterPro" id="IPR016181">
    <property type="entry name" value="Acyl_CoA_acyltransferase"/>
</dbReference>
<keyword evidence="2" id="KW-0012">Acyltransferase</keyword>
<evidence type="ECO:0000313" key="5">
    <source>
        <dbReference type="EMBL" id="SFC23301.1"/>
    </source>
</evidence>
<evidence type="ECO:0000256" key="2">
    <source>
        <dbReference type="ARBA" id="ARBA00023315"/>
    </source>
</evidence>
<dbReference type="AlphaFoldDB" id="A0A1I1HHI3"/>
<reference evidence="6" key="1">
    <citation type="submission" date="2016-10" db="EMBL/GenBank/DDBJ databases">
        <authorList>
            <person name="Varghese N."/>
            <person name="Submissions S."/>
        </authorList>
    </citation>
    <scope>NUCLEOTIDE SEQUENCE [LARGE SCALE GENOMIC DNA]</scope>
    <source>
        <strain evidence="6">DSM 23664</strain>
    </source>
</reference>